<gene>
    <name evidence="2" type="ORF">L0N21_16220</name>
</gene>
<evidence type="ECO:0000313" key="3">
    <source>
        <dbReference type="Proteomes" id="UP001199915"/>
    </source>
</evidence>
<evidence type="ECO:0000256" key="1">
    <source>
        <dbReference type="SAM" id="Phobius"/>
    </source>
</evidence>
<dbReference type="GeneID" id="79855282"/>
<dbReference type="RefSeq" id="WP_158581766.1">
    <property type="nucleotide sequence ID" value="NZ_JAAITR010000011.1"/>
</dbReference>
<name>A0AAE3F491_9FIRM</name>
<reference evidence="2" key="1">
    <citation type="submission" date="2022-01" db="EMBL/GenBank/DDBJ databases">
        <title>Collection of gut derived symbiotic bacterial strains cultured from healthy donors.</title>
        <authorList>
            <person name="Lin H."/>
            <person name="Kohout C."/>
            <person name="Waligurski E."/>
            <person name="Pamer E.G."/>
        </authorList>
    </citation>
    <scope>NUCLEOTIDE SEQUENCE</scope>
    <source>
        <strain evidence="2">DFI.5.49</strain>
    </source>
</reference>
<evidence type="ECO:0000313" key="2">
    <source>
        <dbReference type="EMBL" id="MCG4767038.1"/>
    </source>
</evidence>
<comment type="caution">
    <text evidence="2">The sequence shown here is derived from an EMBL/GenBank/DDBJ whole genome shotgun (WGS) entry which is preliminary data.</text>
</comment>
<keyword evidence="1" id="KW-0472">Membrane</keyword>
<proteinExistence type="predicted"/>
<accession>A0AAE3F491</accession>
<dbReference type="Proteomes" id="UP001199915">
    <property type="component" value="Unassembled WGS sequence"/>
</dbReference>
<dbReference type="EMBL" id="JAKNFS010000029">
    <property type="protein sequence ID" value="MCG4767038.1"/>
    <property type="molecule type" value="Genomic_DNA"/>
</dbReference>
<dbReference type="AlphaFoldDB" id="A0AAE3F491"/>
<protein>
    <submittedName>
        <fullName evidence="2">Uncharacterized protein</fullName>
    </submittedName>
</protein>
<keyword evidence="1" id="KW-1133">Transmembrane helix</keyword>
<sequence length="50" mass="5380">MQRKYQRSIKFDKVMGISCVIVGFLSAVLSFGNIAAIAVAVAFLIAGFLD</sequence>
<keyword evidence="1" id="KW-0812">Transmembrane</keyword>
<organism evidence="2 3">
    <name type="scientific">Fusicatenibacter saccharivorans</name>
    <dbReference type="NCBI Taxonomy" id="1150298"/>
    <lineage>
        <taxon>Bacteria</taxon>
        <taxon>Bacillati</taxon>
        <taxon>Bacillota</taxon>
        <taxon>Clostridia</taxon>
        <taxon>Lachnospirales</taxon>
        <taxon>Lachnospiraceae</taxon>
        <taxon>Fusicatenibacter</taxon>
    </lineage>
</organism>
<feature type="transmembrane region" description="Helical" evidence="1">
    <location>
        <begin position="21"/>
        <end position="49"/>
    </location>
</feature>